<dbReference type="RefSeq" id="WP_057797966.1">
    <property type="nucleotide sequence ID" value="NZ_BJZZ01000003.1"/>
</dbReference>
<dbReference type="Gene3D" id="3.40.50.1820">
    <property type="entry name" value="alpha/beta hydrolase"/>
    <property type="match status" value="1"/>
</dbReference>
<dbReference type="PANTHER" id="PTHR43358">
    <property type="entry name" value="ALPHA/BETA-HYDROLASE"/>
    <property type="match status" value="1"/>
</dbReference>
<gene>
    <name evidence="3" type="ORF">IV88_GL000978</name>
</gene>
<dbReference type="InterPro" id="IPR029058">
    <property type="entry name" value="AB_hydrolase_fold"/>
</dbReference>
<name>A0A0R2NJW1_9LACO</name>
<comment type="caution">
    <text evidence="3">The sequence shown here is derived from an EMBL/GenBank/DDBJ whole genome shotgun (WGS) entry which is preliminary data.</text>
</comment>
<feature type="domain" description="AB hydrolase-1" evidence="2">
    <location>
        <begin position="95"/>
        <end position="300"/>
    </location>
</feature>
<feature type="transmembrane region" description="Helical" evidence="1">
    <location>
        <begin position="12"/>
        <end position="34"/>
    </location>
</feature>
<dbReference type="AlphaFoldDB" id="A0A0R2NJW1"/>
<proteinExistence type="predicted"/>
<dbReference type="InterPro" id="IPR000073">
    <property type="entry name" value="AB_hydrolase_1"/>
</dbReference>
<keyword evidence="1" id="KW-0812">Transmembrane</keyword>
<evidence type="ECO:0000313" key="4">
    <source>
        <dbReference type="Proteomes" id="UP000051249"/>
    </source>
</evidence>
<dbReference type="Pfam" id="PF12697">
    <property type="entry name" value="Abhydrolase_6"/>
    <property type="match status" value="1"/>
</dbReference>
<keyword evidence="1" id="KW-0472">Membrane</keyword>
<reference evidence="3 4" key="1">
    <citation type="journal article" date="2015" name="Genome Announc.">
        <title>Expanding the biotechnology potential of lactobacilli through comparative genomics of 213 strains and associated genera.</title>
        <authorList>
            <person name="Sun Z."/>
            <person name="Harris H.M."/>
            <person name="McCann A."/>
            <person name="Guo C."/>
            <person name="Argimon S."/>
            <person name="Zhang W."/>
            <person name="Yang X."/>
            <person name="Jeffery I.B."/>
            <person name="Cooney J.C."/>
            <person name="Kagawa T.F."/>
            <person name="Liu W."/>
            <person name="Song Y."/>
            <person name="Salvetti E."/>
            <person name="Wrobel A."/>
            <person name="Rasinkangas P."/>
            <person name="Parkhill J."/>
            <person name="Rea M.C."/>
            <person name="O'Sullivan O."/>
            <person name="Ritari J."/>
            <person name="Douillard F.P."/>
            <person name="Paul Ross R."/>
            <person name="Yang R."/>
            <person name="Briner A.E."/>
            <person name="Felis G.E."/>
            <person name="de Vos W.M."/>
            <person name="Barrangou R."/>
            <person name="Klaenhammer T.R."/>
            <person name="Caufield P.W."/>
            <person name="Cui Y."/>
            <person name="Zhang H."/>
            <person name="O'Toole P.W."/>
        </authorList>
    </citation>
    <scope>NUCLEOTIDE SEQUENCE [LARGE SCALE GENOMIC DNA]</scope>
    <source>
        <strain evidence="3 4">DSM 23026</strain>
    </source>
</reference>
<sequence>MGKKTKLGLKLFGAAIASTIVGFGIGGYASFIAGMKNSEKAKQKAIKKTEEVDNNEFDLEWFKDKKPETIKMLSDDGLQLEASFIRQPNPNGRTVILAHGYHHARRQMIPYAKIFYNLGYNVLMPDARSHGESEGSLIGFGWLDRRDYIRWVQRAVLLTQPSEKIVLLGISMGAATVIATSGEADLPKNVKAVIEDSSFSQLDDQFRYRIASHYHLPARELEPIVSYLTKLEGGYSFKEANIAEQIAKTKVPILFIHGDQDDYVPIEMLDELVEAANVPCEVYIAEGAGHVQSIVVDPERYQKEISNFLQKYVD</sequence>
<organism evidence="3 4">
    <name type="scientific">Pediococcus argentinicus</name>
    <dbReference type="NCBI Taxonomy" id="480391"/>
    <lineage>
        <taxon>Bacteria</taxon>
        <taxon>Bacillati</taxon>
        <taxon>Bacillota</taxon>
        <taxon>Bacilli</taxon>
        <taxon>Lactobacillales</taxon>
        <taxon>Lactobacillaceae</taxon>
        <taxon>Pediococcus</taxon>
    </lineage>
</organism>
<evidence type="ECO:0000256" key="1">
    <source>
        <dbReference type="SAM" id="Phobius"/>
    </source>
</evidence>
<keyword evidence="4" id="KW-1185">Reference proteome</keyword>
<evidence type="ECO:0000259" key="2">
    <source>
        <dbReference type="Pfam" id="PF12697"/>
    </source>
</evidence>
<dbReference type="PATRIC" id="fig|480391.4.peg.993"/>
<dbReference type="SUPFAM" id="SSF53474">
    <property type="entry name" value="alpha/beta-Hydrolases"/>
    <property type="match status" value="1"/>
</dbReference>
<dbReference type="OrthoDB" id="9776685at2"/>
<accession>A0A0R2NJW1</accession>
<protein>
    <recommendedName>
        <fullName evidence="2">AB hydrolase-1 domain-containing protein</fullName>
    </recommendedName>
</protein>
<dbReference type="Proteomes" id="UP000051249">
    <property type="component" value="Unassembled WGS sequence"/>
</dbReference>
<evidence type="ECO:0000313" key="3">
    <source>
        <dbReference type="EMBL" id="KRO26063.1"/>
    </source>
</evidence>
<dbReference type="PANTHER" id="PTHR43358:SF4">
    <property type="entry name" value="ALPHA_BETA HYDROLASE FOLD-1 DOMAIN-CONTAINING PROTEIN"/>
    <property type="match status" value="1"/>
</dbReference>
<dbReference type="EMBL" id="JQCQ01000003">
    <property type="protein sequence ID" value="KRO26063.1"/>
    <property type="molecule type" value="Genomic_DNA"/>
</dbReference>
<keyword evidence="1" id="KW-1133">Transmembrane helix</keyword>
<dbReference type="InterPro" id="IPR052920">
    <property type="entry name" value="DNA-binding_regulatory"/>
</dbReference>